<dbReference type="InterPro" id="IPR050130">
    <property type="entry name" value="ClpA_ClpB"/>
</dbReference>
<proteinExistence type="predicted"/>
<evidence type="ECO:0000259" key="3">
    <source>
        <dbReference type="SMART" id="SM01086"/>
    </source>
</evidence>
<keyword evidence="1" id="KW-0547">Nucleotide-binding</keyword>
<evidence type="ECO:0000256" key="1">
    <source>
        <dbReference type="ARBA" id="ARBA00022741"/>
    </source>
</evidence>
<dbReference type="Pfam" id="PF10431">
    <property type="entry name" value="ClpB_D2-small"/>
    <property type="match status" value="1"/>
</dbReference>
<dbReference type="Pfam" id="PF07724">
    <property type="entry name" value="AAA_2"/>
    <property type="match status" value="1"/>
</dbReference>
<dbReference type="GO" id="GO:0034605">
    <property type="term" value="P:cellular response to heat"/>
    <property type="evidence" value="ECO:0007669"/>
    <property type="project" value="TreeGrafter"/>
</dbReference>
<dbReference type="Gene3D" id="3.40.50.300">
    <property type="entry name" value="P-loop containing nucleotide triphosphate hydrolases"/>
    <property type="match status" value="1"/>
</dbReference>
<name>A0A444VTN5_9FLAO</name>
<dbReference type="InterPro" id="IPR019489">
    <property type="entry name" value="Clp_ATPase_C"/>
</dbReference>
<keyword evidence="2" id="KW-0067">ATP-binding</keyword>
<dbReference type="Proteomes" id="UP000290433">
    <property type="component" value="Unassembled WGS sequence"/>
</dbReference>
<dbReference type="CDD" id="cd19499">
    <property type="entry name" value="RecA-like_ClpB_Hsp104-like"/>
    <property type="match status" value="1"/>
</dbReference>
<dbReference type="SUPFAM" id="SSF52540">
    <property type="entry name" value="P-loop containing nucleoside triphosphate hydrolases"/>
    <property type="match status" value="1"/>
</dbReference>
<feature type="domain" description="Clp ATPase C-terminal" evidence="3">
    <location>
        <begin position="132"/>
        <end position="222"/>
    </location>
</feature>
<evidence type="ECO:0000313" key="4">
    <source>
        <dbReference type="EMBL" id="RYJ36991.1"/>
    </source>
</evidence>
<dbReference type="PRINTS" id="PR00300">
    <property type="entry name" value="CLPPROTEASEA"/>
</dbReference>
<accession>A0A444VTN5</accession>
<dbReference type="PANTHER" id="PTHR11638:SF18">
    <property type="entry name" value="HEAT SHOCK PROTEIN 104"/>
    <property type="match status" value="1"/>
</dbReference>
<dbReference type="InterPro" id="IPR003959">
    <property type="entry name" value="ATPase_AAA_core"/>
</dbReference>
<evidence type="ECO:0000313" key="5">
    <source>
        <dbReference type="Proteomes" id="UP000290433"/>
    </source>
</evidence>
<dbReference type="EMBL" id="JUIV01000020">
    <property type="protein sequence ID" value="RYJ36991.1"/>
    <property type="molecule type" value="Genomic_DNA"/>
</dbReference>
<gene>
    <name evidence="4" type="ORF">NU08_3929</name>
</gene>
<dbReference type="GO" id="GO:0016887">
    <property type="term" value="F:ATP hydrolysis activity"/>
    <property type="evidence" value="ECO:0007669"/>
    <property type="project" value="InterPro"/>
</dbReference>
<evidence type="ECO:0000256" key="2">
    <source>
        <dbReference type="ARBA" id="ARBA00022840"/>
    </source>
</evidence>
<reference evidence="4 5" key="1">
    <citation type="submission" date="2014-12" db="EMBL/GenBank/DDBJ databases">
        <title>Genome sequence of Flavobacterium anhuiense RCM74.</title>
        <authorList>
            <person name="Kim J.F."/>
            <person name="Song J.Y."/>
            <person name="Kwak M.-J."/>
            <person name="Lee S.-W."/>
        </authorList>
    </citation>
    <scope>NUCLEOTIDE SEQUENCE [LARGE SCALE GENOMIC DNA]</scope>
    <source>
        <strain evidence="4 5">RCM74</strain>
    </source>
</reference>
<protein>
    <submittedName>
        <fullName evidence="4">ATPase</fullName>
    </submittedName>
</protein>
<organism evidence="4 5">
    <name type="scientific">Flavobacterium anhuiense</name>
    <dbReference type="NCBI Taxonomy" id="459526"/>
    <lineage>
        <taxon>Bacteria</taxon>
        <taxon>Pseudomonadati</taxon>
        <taxon>Bacteroidota</taxon>
        <taxon>Flavobacteriia</taxon>
        <taxon>Flavobacteriales</taxon>
        <taxon>Flavobacteriaceae</taxon>
        <taxon>Flavobacterium</taxon>
    </lineage>
</organism>
<comment type="caution">
    <text evidence="4">The sequence shown here is derived from an EMBL/GenBank/DDBJ whole genome shotgun (WGS) entry which is preliminary data.</text>
</comment>
<dbReference type="SMART" id="SM01086">
    <property type="entry name" value="ClpB_D2-small"/>
    <property type="match status" value="1"/>
</dbReference>
<dbReference type="AlphaFoldDB" id="A0A444VTN5"/>
<dbReference type="InterPro" id="IPR027417">
    <property type="entry name" value="P-loop_NTPase"/>
</dbReference>
<dbReference type="GO" id="GO:0005737">
    <property type="term" value="C:cytoplasm"/>
    <property type="evidence" value="ECO:0007669"/>
    <property type="project" value="TreeGrafter"/>
</dbReference>
<dbReference type="PANTHER" id="PTHR11638">
    <property type="entry name" value="ATP-DEPENDENT CLP PROTEASE"/>
    <property type="match status" value="1"/>
</dbReference>
<dbReference type="InterPro" id="IPR001270">
    <property type="entry name" value="ClpA/B"/>
</dbReference>
<dbReference type="Gene3D" id="1.10.8.60">
    <property type="match status" value="1"/>
</dbReference>
<sequence length="230" mass="25992">MSEFKEEHSAALLYGAPPGYVGYEEGGLLVNKIRQKPYSIVLFDEIEKAHPSVFDVFLQIMDEGKLHDRLGKEGDFSNAIILFTSNIGADHIVNTFNNAEIPTSGSLMEIMANYFRPEFLGRLTEIIPFAPISKENALKIFEIHLKKEFMDLLKNINIKVEIPMEAKLYLAENGYNAKYGARPIKTIIRTHLRRPLAKKIISGEIKDGDIVSISIENNEVKWVITEPISV</sequence>
<dbReference type="GO" id="GO:0005524">
    <property type="term" value="F:ATP binding"/>
    <property type="evidence" value="ECO:0007669"/>
    <property type="project" value="UniProtKB-KW"/>
</dbReference>